<evidence type="ECO:0000313" key="2">
    <source>
        <dbReference type="EMBL" id="KAA9034435.1"/>
    </source>
</evidence>
<dbReference type="PROSITE" id="PS50835">
    <property type="entry name" value="IG_LIKE"/>
    <property type="match status" value="2"/>
</dbReference>
<dbReference type="EMBL" id="VYQF01000015">
    <property type="protein sequence ID" value="KAA9034435.1"/>
    <property type="molecule type" value="Genomic_DNA"/>
</dbReference>
<dbReference type="PANTHER" id="PTHR46182">
    <property type="entry name" value="FI19480P1"/>
    <property type="match status" value="1"/>
</dbReference>
<dbReference type="InterPro" id="IPR026444">
    <property type="entry name" value="Secre_tail"/>
</dbReference>
<dbReference type="NCBIfam" id="TIGR04183">
    <property type="entry name" value="Por_Secre_tail"/>
    <property type="match status" value="1"/>
</dbReference>
<reference evidence="2 3" key="1">
    <citation type="submission" date="2019-09" db="EMBL/GenBank/DDBJ databases">
        <title>Draft genome sequence of Ginsengibacter sp. BR5-29.</title>
        <authorList>
            <person name="Im W.-T."/>
        </authorList>
    </citation>
    <scope>NUCLEOTIDE SEQUENCE [LARGE SCALE GENOMIC DNA]</scope>
    <source>
        <strain evidence="2 3">BR5-29</strain>
    </source>
</reference>
<dbReference type="PANTHER" id="PTHR46182:SF2">
    <property type="entry name" value="FI19480P1"/>
    <property type="match status" value="1"/>
</dbReference>
<comment type="caution">
    <text evidence="2">The sequence shown here is derived from an EMBL/GenBank/DDBJ whole genome shotgun (WGS) entry which is preliminary data.</text>
</comment>
<proteinExistence type="predicted"/>
<evidence type="ECO:0000313" key="3">
    <source>
        <dbReference type="Proteomes" id="UP000326903"/>
    </source>
</evidence>
<gene>
    <name evidence="2" type="ORF">FW778_22405</name>
</gene>
<keyword evidence="3" id="KW-1185">Reference proteome</keyword>
<dbReference type="InterPro" id="IPR003599">
    <property type="entry name" value="Ig_sub"/>
</dbReference>
<dbReference type="InterPro" id="IPR029865">
    <property type="entry name" value="KIAA0319-like"/>
</dbReference>
<name>A0A5J5IAJ5_9BACT</name>
<dbReference type="RefSeq" id="WP_150417139.1">
    <property type="nucleotide sequence ID" value="NZ_VYQF01000015.1"/>
</dbReference>
<accession>A0A5J5IAJ5</accession>
<organism evidence="2 3">
    <name type="scientific">Ginsengibacter hankyongi</name>
    <dbReference type="NCBI Taxonomy" id="2607284"/>
    <lineage>
        <taxon>Bacteria</taxon>
        <taxon>Pseudomonadati</taxon>
        <taxon>Bacteroidota</taxon>
        <taxon>Chitinophagia</taxon>
        <taxon>Chitinophagales</taxon>
        <taxon>Chitinophagaceae</taxon>
        <taxon>Ginsengibacter</taxon>
    </lineage>
</organism>
<dbReference type="Proteomes" id="UP000326903">
    <property type="component" value="Unassembled WGS sequence"/>
</dbReference>
<sequence>MKSIFTFRQFQKLRSVSISERSKWADYLFLPLKSLLFVLLLFISSNSFAQTFPPASSCTSKDLILVSAELNNGDICGSCTPGTQITNRHLIGYINNKTGSTRTSFAFWGTLVLTDPDGTIHTRSITRCAGPIPKNNITGIDFDTVRYTCGQSLKIINLYLAWTDASPGSVCPLNSATINPKCGTLPSITVVAGLNADIDTTNATCTSGGTISVSPYGGTAPYSVTVNSVTKTVSAGGTATFSNLPASTTPYTISITDATLPTHCTNNSHTRTINSAAAVTANAGNDFTKTCSTNPNGAQIGETAVSGFTYSWSPTAGLSDATAANPTANPSSTTTYTVTKTSTSTGCSGTDAVTVTVNTTPPTANAGSDVTLNCTTKSTTLGASGGISYSWSPSAGLSATNIANPTATSTSTTTYTVTVTGSNGCTASDDVVVTVDNTQPTANAGSDATLNCTTTSTTLGASGGVSYSWSPSAGLSATNIANPTATPTSTTTYTVTVTGANGCTATDNVKVTVDNTKPTANAGNDVTLNCTTGSTTLGASGGVSYSWSPATGLSATNIANPTATPTSTTTYTVTVTGSNGCTATDDVTVTVSTTPPSAPAICVTQPSLCGPTTGSVTIKSPLGTDYSYSIDNGTTWQSSTNFTGLAAGSVTGIKVKQTSTGCVSSAVSCDASDCSSPQTPLSMTQPSTKISSDQTTVKAYPNPFNNQVRFVVNAGHAGNGTLEVFNVLGQKVKTVYHGYVPAGVNNFDLNLPGQKNANLIYRFILDNKLVTGKLIQLNQ</sequence>
<dbReference type="SMART" id="SM00089">
    <property type="entry name" value="PKD"/>
    <property type="match status" value="3"/>
</dbReference>
<dbReference type="GO" id="GO:0031410">
    <property type="term" value="C:cytoplasmic vesicle"/>
    <property type="evidence" value="ECO:0007669"/>
    <property type="project" value="TreeGrafter"/>
</dbReference>
<dbReference type="AlphaFoldDB" id="A0A5J5IAJ5"/>
<dbReference type="InterPro" id="IPR007110">
    <property type="entry name" value="Ig-like_dom"/>
</dbReference>
<dbReference type="GO" id="GO:0016020">
    <property type="term" value="C:membrane"/>
    <property type="evidence" value="ECO:0007669"/>
    <property type="project" value="TreeGrafter"/>
</dbReference>
<feature type="domain" description="Ig-like" evidence="1">
    <location>
        <begin position="330"/>
        <end position="468"/>
    </location>
</feature>
<feature type="domain" description="Ig-like" evidence="1">
    <location>
        <begin position="487"/>
        <end position="592"/>
    </location>
</feature>
<dbReference type="InterPro" id="IPR013783">
    <property type="entry name" value="Ig-like_fold"/>
</dbReference>
<evidence type="ECO:0000259" key="1">
    <source>
        <dbReference type="PROSITE" id="PS50835"/>
    </source>
</evidence>
<dbReference type="SMART" id="SM00409">
    <property type="entry name" value="IG"/>
    <property type="match status" value="3"/>
</dbReference>
<dbReference type="Gene3D" id="2.60.40.10">
    <property type="entry name" value="Immunoglobulins"/>
    <property type="match status" value="3"/>
</dbReference>
<dbReference type="InterPro" id="IPR022409">
    <property type="entry name" value="PKD/Chitinase_dom"/>
</dbReference>
<protein>
    <submittedName>
        <fullName evidence="2">T9SS type A sorting domain-containing protein</fullName>
    </submittedName>
</protein>